<dbReference type="InterPro" id="IPR002885">
    <property type="entry name" value="PPR_rpt"/>
</dbReference>
<proteinExistence type="predicted"/>
<keyword evidence="1" id="KW-0677">Repeat</keyword>
<evidence type="ECO:0000256" key="1">
    <source>
        <dbReference type="ARBA" id="ARBA00022737"/>
    </source>
</evidence>
<feature type="repeat" description="PPR" evidence="2">
    <location>
        <begin position="143"/>
        <end position="177"/>
    </location>
</feature>
<dbReference type="OrthoDB" id="10265925at2759"/>
<dbReference type="Gene3D" id="1.25.40.10">
    <property type="entry name" value="Tetratricopeptide repeat domain"/>
    <property type="match status" value="1"/>
</dbReference>
<keyword evidence="4" id="KW-1185">Reference proteome</keyword>
<dbReference type="Pfam" id="PF01535">
    <property type="entry name" value="PPR"/>
    <property type="match status" value="1"/>
</dbReference>
<organism evidence="3 4">
    <name type="scientific">Blastocystis sp. subtype 1 (strain ATCC 50177 / NandII)</name>
    <dbReference type="NCBI Taxonomy" id="478820"/>
    <lineage>
        <taxon>Eukaryota</taxon>
        <taxon>Sar</taxon>
        <taxon>Stramenopiles</taxon>
        <taxon>Bigyra</taxon>
        <taxon>Opalozoa</taxon>
        <taxon>Opalinata</taxon>
        <taxon>Blastocystidae</taxon>
        <taxon>Blastocystis</taxon>
    </lineage>
</organism>
<accession>A0A196S931</accession>
<evidence type="ECO:0000313" key="4">
    <source>
        <dbReference type="Proteomes" id="UP000078348"/>
    </source>
</evidence>
<dbReference type="PROSITE" id="PS51375">
    <property type="entry name" value="PPR"/>
    <property type="match status" value="2"/>
</dbReference>
<dbReference type="AlphaFoldDB" id="A0A196S931"/>
<gene>
    <name evidence="3" type="ORF">AV274_4756</name>
</gene>
<name>A0A196S931_BLAHN</name>
<dbReference type="Pfam" id="PF13041">
    <property type="entry name" value="PPR_2"/>
    <property type="match status" value="1"/>
</dbReference>
<protein>
    <submittedName>
        <fullName evidence="3">Pentatricopeptide repeat-containing protein</fullName>
    </submittedName>
</protein>
<evidence type="ECO:0000256" key="2">
    <source>
        <dbReference type="PROSITE-ProRule" id="PRU00708"/>
    </source>
</evidence>
<dbReference type="PANTHER" id="PTHR47447">
    <property type="entry name" value="OS03G0856100 PROTEIN"/>
    <property type="match status" value="1"/>
</dbReference>
<sequence length="508" mass="59614">MLNAFNTFKELSYHDVRLSIEDLVTLIRSMLKRYTWEHYIYTQMLHILYEYRRADVAYEIILKMKEVQIRINSDDYMDAIRVCSAGKNADSIALTLWNMMLAEGYAPSLVDHEILMNCYVRSSNMKGAEQLFEAIRRKGMKPTVWTYNSLLTGYKRNGSWERALQIYQIMKLDQVQPDGVTYMILLDLLGRAQKQEYMPVLVKDLQQGDDLVGNLSREINAAFPNHLMGDVNLYNSAAFLQNFEQLLQNESVELLNYQFSKLYLRKAGLNALLFWFIRQDDRLAVLYLYRCTRRSRRTAPDDLTYKLLFHYCGVKQDAEFFHIIMNDAASQGFTYTSSLVRSVCKYFLFTGELEKGAELVRHSIDCLLIPDFRTQPFRVLLWKYSEASTFFALYSFLFDFVRNYGEKKLENVVYHDVTIMGHTGYDELKGSRNEKIVLSVLENLKPHINTTRTEDGRIVLHLHSFMAFVRDEGRRYQVMMKKGKPYHLRLNTDKVIQECFKDLDCDSP</sequence>
<dbReference type="InterPro" id="IPR011990">
    <property type="entry name" value="TPR-like_helical_dom_sf"/>
</dbReference>
<dbReference type="EMBL" id="LXWW01000373">
    <property type="protein sequence ID" value="OAO13560.1"/>
    <property type="molecule type" value="Genomic_DNA"/>
</dbReference>
<dbReference type="STRING" id="478820.A0A196S931"/>
<comment type="caution">
    <text evidence="3">The sequence shown here is derived from an EMBL/GenBank/DDBJ whole genome shotgun (WGS) entry which is preliminary data.</text>
</comment>
<reference evidence="3 4" key="1">
    <citation type="submission" date="2016-05" db="EMBL/GenBank/DDBJ databases">
        <title>Nuclear genome of Blastocystis sp. subtype 1 NandII.</title>
        <authorList>
            <person name="Gentekaki E."/>
            <person name="Curtis B."/>
            <person name="Stairs C."/>
            <person name="Eme L."/>
            <person name="Herman E."/>
            <person name="Klimes V."/>
            <person name="Arias M.C."/>
            <person name="Elias M."/>
            <person name="Hilliou F."/>
            <person name="Klute M."/>
            <person name="Malik S.-B."/>
            <person name="Pightling A."/>
            <person name="Rachubinski R."/>
            <person name="Salas D."/>
            <person name="Schlacht A."/>
            <person name="Suga H."/>
            <person name="Archibald J."/>
            <person name="Ball S.G."/>
            <person name="Clark G."/>
            <person name="Dacks J."/>
            <person name="Van Der Giezen M."/>
            <person name="Tsaousis A."/>
            <person name="Roger A."/>
        </authorList>
    </citation>
    <scope>NUCLEOTIDE SEQUENCE [LARGE SCALE GENOMIC DNA]</scope>
    <source>
        <strain evidence="4">ATCC 50177 / NandII</strain>
    </source>
</reference>
<evidence type="ECO:0000313" key="3">
    <source>
        <dbReference type="EMBL" id="OAO13560.1"/>
    </source>
</evidence>
<feature type="repeat" description="PPR" evidence="2">
    <location>
        <begin position="108"/>
        <end position="142"/>
    </location>
</feature>
<dbReference type="NCBIfam" id="TIGR00756">
    <property type="entry name" value="PPR"/>
    <property type="match status" value="2"/>
</dbReference>
<dbReference type="Proteomes" id="UP000078348">
    <property type="component" value="Unassembled WGS sequence"/>
</dbReference>
<dbReference type="PANTHER" id="PTHR47447:SF17">
    <property type="entry name" value="OS12G0638900 PROTEIN"/>
    <property type="match status" value="1"/>
</dbReference>